<accession>A0ABV9R2Z3</accession>
<dbReference type="EMBL" id="JBHSJC010000001">
    <property type="protein sequence ID" value="MFC4827597.1"/>
    <property type="molecule type" value="Genomic_DNA"/>
</dbReference>
<dbReference type="RefSeq" id="WP_204395645.1">
    <property type="nucleotide sequence ID" value="NZ_JAFBBW010000001.1"/>
</dbReference>
<keyword evidence="2" id="KW-1185">Reference proteome</keyword>
<comment type="caution">
    <text evidence="1">The sequence shown here is derived from an EMBL/GenBank/DDBJ whole genome shotgun (WGS) entry which is preliminary data.</text>
</comment>
<evidence type="ECO:0000313" key="1">
    <source>
        <dbReference type="EMBL" id="MFC4827597.1"/>
    </source>
</evidence>
<reference evidence="2" key="1">
    <citation type="journal article" date="2019" name="Int. J. Syst. Evol. Microbiol.">
        <title>The Global Catalogue of Microorganisms (GCM) 10K type strain sequencing project: providing services to taxonomists for standard genome sequencing and annotation.</title>
        <authorList>
            <consortium name="The Broad Institute Genomics Platform"/>
            <consortium name="The Broad Institute Genome Sequencing Center for Infectious Disease"/>
            <person name="Wu L."/>
            <person name="Ma J."/>
        </authorList>
    </citation>
    <scope>NUCLEOTIDE SEQUENCE [LARGE SCALE GENOMIC DNA]</scope>
    <source>
        <strain evidence="2">CGMCC 1.12192</strain>
    </source>
</reference>
<organism evidence="1 2">
    <name type="scientific">Agromyces aurantiacus</name>
    <dbReference type="NCBI Taxonomy" id="165814"/>
    <lineage>
        <taxon>Bacteria</taxon>
        <taxon>Bacillati</taxon>
        <taxon>Actinomycetota</taxon>
        <taxon>Actinomycetes</taxon>
        <taxon>Micrococcales</taxon>
        <taxon>Microbacteriaceae</taxon>
        <taxon>Agromyces</taxon>
    </lineage>
</organism>
<dbReference type="Proteomes" id="UP001595960">
    <property type="component" value="Unassembled WGS sequence"/>
</dbReference>
<evidence type="ECO:0000313" key="2">
    <source>
        <dbReference type="Proteomes" id="UP001595960"/>
    </source>
</evidence>
<protein>
    <submittedName>
        <fullName evidence="1">Uncharacterized protein</fullName>
    </submittedName>
</protein>
<sequence length="447" mass="49993">MLDLFGVNLEQQGRGFYVSLEMLAIARGVYEVAPTALLDADAGVVTYLRSSHDFARRIAVNAGIDAETLTAAIDDEETFATLQALASSLLVQIPGRRTSPNWYNTHLYPFVGELIHYDAAERWKAGLPRGTKMPHIERYVFRDGGAWAYRVLRTDADIARRAQTSEGLLELVRDSDSPLGEIFHSLRNHDYAKDEVPYEDKSESEIKTFEDLSPWPEHLRRGAHFIVSRTAVPRSKRIESLMHWTPYCLARHQLHLARVSLGRPLETVFADFVKDPTPLRRLSQSALDAFRKDIVNAIIARATALHDAALNEENEALAMRYIRHMSPSATGTGSPRSFFSETLAAVGALNATTGRRHFTMKPPMLEALVAASLAPGTEEEFYSFCSRIYNQYQVIIDDRTAGEHDLTVDVDASIYARNSDTFRSRLAATGLLTHYSDATSIVHGEPR</sequence>
<name>A0ABV9R2Z3_9MICO</name>
<proteinExistence type="predicted"/>
<gene>
    <name evidence="1" type="ORF">ACFPER_02275</name>
</gene>